<evidence type="ECO:0000256" key="5">
    <source>
        <dbReference type="ARBA" id="ARBA00022741"/>
    </source>
</evidence>
<feature type="transmembrane region" description="Helical" evidence="9">
    <location>
        <begin position="57"/>
        <end position="76"/>
    </location>
</feature>
<keyword evidence="7 9" id="KW-1133">Transmembrane helix</keyword>
<evidence type="ECO:0000256" key="7">
    <source>
        <dbReference type="ARBA" id="ARBA00022989"/>
    </source>
</evidence>
<keyword evidence="3 9" id="KW-0813">Transport</keyword>
<dbReference type="InterPro" id="IPR004667">
    <property type="entry name" value="ADP_ATP_car_bac_type"/>
</dbReference>
<feature type="transmembrane region" description="Helical" evidence="9">
    <location>
        <begin position="342"/>
        <end position="364"/>
    </location>
</feature>
<comment type="caution">
    <text evidence="10">The sequence shown here is derived from an EMBL/GenBank/DDBJ whole genome shotgun (WGS) entry which is preliminary data.</text>
</comment>
<keyword evidence="6 9" id="KW-0067">ATP-binding</keyword>
<feature type="transmembrane region" description="Helical" evidence="9">
    <location>
        <begin position="88"/>
        <end position="108"/>
    </location>
</feature>
<dbReference type="EMBL" id="BRXY01000215">
    <property type="protein sequence ID" value="GMH77897.1"/>
    <property type="molecule type" value="Genomic_DNA"/>
</dbReference>
<evidence type="ECO:0000256" key="1">
    <source>
        <dbReference type="ARBA" id="ARBA00004141"/>
    </source>
</evidence>
<gene>
    <name evidence="10" type="ORF">TrST_g7813</name>
</gene>
<feature type="transmembrane region" description="Helical" evidence="9">
    <location>
        <begin position="207"/>
        <end position="225"/>
    </location>
</feature>
<proteinExistence type="inferred from homology"/>
<evidence type="ECO:0000313" key="10">
    <source>
        <dbReference type="EMBL" id="GMH77897.1"/>
    </source>
</evidence>
<protein>
    <recommendedName>
        <fullName evidence="9">ADP,ATP carrier protein</fullName>
    </recommendedName>
</protein>
<keyword evidence="11" id="KW-1185">Reference proteome</keyword>
<feature type="transmembrane region" description="Helical" evidence="9">
    <location>
        <begin position="175"/>
        <end position="195"/>
    </location>
</feature>
<feature type="transmembrane region" description="Helical" evidence="9">
    <location>
        <begin position="141"/>
        <end position="163"/>
    </location>
</feature>
<dbReference type="Pfam" id="PF03219">
    <property type="entry name" value="TLC"/>
    <property type="match status" value="1"/>
</dbReference>
<keyword evidence="8 9" id="KW-0472">Membrane</keyword>
<evidence type="ECO:0000256" key="2">
    <source>
        <dbReference type="ARBA" id="ARBA00007127"/>
    </source>
</evidence>
<dbReference type="AlphaFoldDB" id="A0A9W7EGH4"/>
<evidence type="ECO:0000313" key="11">
    <source>
        <dbReference type="Proteomes" id="UP001165085"/>
    </source>
</evidence>
<feature type="transmembrane region" description="Helical" evidence="9">
    <location>
        <begin position="20"/>
        <end position="37"/>
    </location>
</feature>
<accession>A0A9W7EGH4</accession>
<keyword evidence="5 9" id="KW-0547">Nucleotide-binding</keyword>
<feature type="transmembrane region" description="Helical" evidence="9">
    <location>
        <begin position="276"/>
        <end position="295"/>
    </location>
</feature>
<dbReference type="GO" id="GO:0005524">
    <property type="term" value="F:ATP binding"/>
    <property type="evidence" value="ECO:0007669"/>
    <property type="project" value="UniProtKB-KW"/>
</dbReference>
<evidence type="ECO:0000256" key="9">
    <source>
        <dbReference type="RuleBase" id="RU363121"/>
    </source>
</evidence>
<keyword evidence="4 9" id="KW-0812">Transmembrane</keyword>
<evidence type="ECO:0000256" key="4">
    <source>
        <dbReference type="ARBA" id="ARBA00022692"/>
    </source>
</evidence>
<dbReference type="PANTHER" id="PTHR31187">
    <property type="match status" value="1"/>
</dbReference>
<reference evidence="11" key="1">
    <citation type="journal article" date="2023" name="Commun. Biol.">
        <title>Genome analysis of Parmales, the sister group of diatoms, reveals the evolutionary specialization of diatoms from phago-mixotrophs to photoautotrophs.</title>
        <authorList>
            <person name="Ban H."/>
            <person name="Sato S."/>
            <person name="Yoshikawa S."/>
            <person name="Yamada K."/>
            <person name="Nakamura Y."/>
            <person name="Ichinomiya M."/>
            <person name="Sato N."/>
            <person name="Blanc-Mathieu R."/>
            <person name="Endo H."/>
            <person name="Kuwata A."/>
            <person name="Ogata H."/>
        </authorList>
    </citation>
    <scope>NUCLEOTIDE SEQUENCE [LARGE SCALE GENOMIC DNA]</scope>
    <source>
        <strain evidence="11">NIES 3701</strain>
    </source>
</reference>
<name>A0A9W7EGH4_9STRA</name>
<dbReference type="PANTHER" id="PTHR31187:SF1">
    <property type="entry name" value="ADP,ATP CARRIER PROTEIN 1"/>
    <property type="match status" value="1"/>
</dbReference>
<comment type="subcellular location">
    <subcellularLocation>
        <location evidence="1 9">Membrane</location>
        <topology evidence="1 9">Multi-pass membrane protein</topology>
    </subcellularLocation>
</comment>
<sequence length="490" mass="53155">MKGFRNAVFPIYGREEIIKFLSVAGIKFFIVFVLTLTRDTKDTLMVTQCGAESIAFMKVYGVLPCAAIFIALYSKLDSYLGPSKKQLLYYLTVLPFFGFFLLFDLFIYPSRDMIQPSYETVESVLGIGGVLAKIASNWTSALFYIISELYSSVSIGILFWGYANEVIGVEQARRFYPLFGQMSSLGPIAAGQYVVQYSSKADNFQSSLNRLTFVITLSGMMIVGLRTFSAAYIRRISPASAEVGGGAGKSKEKKSKPKLSMVESAKFLAGSQYLRLLAMMVIGYGLSINFTEIIWKSLVKKQYPSALEYSHFMGVFSSVVGVTTFFVIFAGGTVIKTLGWKVGALATPSIMSLLAIPFFGAILIGGVDNPTSLKVAVGIGCLQSILSKATKYAFFDPTTQMAYIPLDEESKVKGKAAIDVLGSRLGKSGGSLIQQVLVLGFGNIITAAPAVVVIFYSVLLAWISSASKLSVMFGELTGGGSGIVKEKKRR</sequence>
<dbReference type="Proteomes" id="UP001165085">
    <property type="component" value="Unassembled WGS sequence"/>
</dbReference>
<feature type="transmembrane region" description="Helical" evidence="9">
    <location>
        <begin position="436"/>
        <end position="463"/>
    </location>
</feature>
<comment type="similarity">
    <text evidence="2 9">Belongs to the ADP/ATP translocase tlc family.</text>
</comment>
<evidence type="ECO:0000256" key="6">
    <source>
        <dbReference type="ARBA" id="ARBA00022840"/>
    </source>
</evidence>
<dbReference type="NCBIfam" id="TIGR00769">
    <property type="entry name" value="AAA"/>
    <property type="match status" value="1"/>
</dbReference>
<organism evidence="10 11">
    <name type="scientific">Triparma strigata</name>
    <dbReference type="NCBI Taxonomy" id="1606541"/>
    <lineage>
        <taxon>Eukaryota</taxon>
        <taxon>Sar</taxon>
        <taxon>Stramenopiles</taxon>
        <taxon>Ochrophyta</taxon>
        <taxon>Bolidophyceae</taxon>
        <taxon>Parmales</taxon>
        <taxon>Triparmaceae</taxon>
        <taxon>Triparma</taxon>
    </lineage>
</organism>
<dbReference type="GO" id="GO:0016020">
    <property type="term" value="C:membrane"/>
    <property type="evidence" value="ECO:0007669"/>
    <property type="project" value="UniProtKB-SubCell"/>
</dbReference>
<dbReference type="OrthoDB" id="2190844at2759"/>
<feature type="transmembrane region" description="Helical" evidence="9">
    <location>
        <begin position="315"/>
        <end position="335"/>
    </location>
</feature>
<evidence type="ECO:0000256" key="3">
    <source>
        <dbReference type="ARBA" id="ARBA00022448"/>
    </source>
</evidence>
<evidence type="ECO:0000256" key="8">
    <source>
        <dbReference type="ARBA" id="ARBA00023136"/>
    </source>
</evidence>
<dbReference type="GO" id="GO:0005471">
    <property type="term" value="F:ATP:ADP antiporter activity"/>
    <property type="evidence" value="ECO:0007669"/>
    <property type="project" value="InterPro"/>
</dbReference>